<dbReference type="PANTHER" id="PTHR43677">
    <property type="entry name" value="SHORT-CHAIN DEHYDROGENASE/REDUCTASE"/>
    <property type="match status" value="1"/>
</dbReference>
<evidence type="ECO:0000313" key="2">
    <source>
        <dbReference type="EMBL" id="BAN03841.1"/>
    </source>
</evidence>
<proteinExistence type="predicted"/>
<dbReference type="SMART" id="SM00829">
    <property type="entry name" value="PKS_ER"/>
    <property type="match status" value="1"/>
</dbReference>
<dbReference type="Gene3D" id="3.40.50.720">
    <property type="entry name" value="NAD(P)-binding Rossmann-like Domain"/>
    <property type="match status" value="1"/>
</dbReference>
<dbReference type="Pfam" id="PF00107">
    <property type="entry name" value="ADH_zinc_N"/>
    <property type="match status" value="1"/>
</dbReference>
<dbReference type="InterPro" id="IPR051397">
    <property type="entry name" value="Zn-ADH-like_protein"/>
</dbReference>
<dbReference type="InterPro" id="IPR014188">
    <property type="entry name" value="Acrylyl-CoA_reductase_AcuI"/>
</dbReference>
<feature type="domain" description="Enoyl reductase (ER)" evidence="1">
    <location>
        <begin position="16"/>
        <end position="333"/>
    </location>
</feature>
<gene>
    <name evidence="2" type="ORF">YM304_35270</name>
</gene>
<dbReference type="EMBL" id="AP012057">
    <property type="protein sequence ID" value="BAN03841.1"/>
    <property type="molecule type" value="Genomic_DNA"/>
</dbReference>
<dbReference type="Gene3D" id="3.90.180.10">
    <property type="entry name" value="Medium-chain alcohol dehydrogenases, catalytic domain"/>
    <property type="match status" value="1"/>
</dbReference>
<evidence type="ECO:0000259" key="1">
    <source>
        <dbReference type="SMART" id="SM00829"/>
    </source>
</evidence>
<dbReference type="SUPFAM" id="SSF51735">
    <property type="entry name" value="NAD(P)-binding Rossmann-fold domains"/>
    <property type="match status" value="1"/>
</dbReference>
<dbReference type="InterPro" id="IPR036291">
    <property type="entry name" value="NAD(P)-bd_dom_sf"/>
</dbReference>
<dbReference type="InterPro" id="IPR013149">
    <property type="entry name" value="ADH-like_C"/>
</dbReference>
<evidence type="ECO:0000313" key="3">
    <source>
        <dbReference type="Proteomes" id="UP000011863"/>
    </source>
</evidence>
<dbReference type="KEGG" id="aym:YM304_35270"/>
<sequence length="337" mass="35275">MTTTFNALVVREAEEGNPKSAAAAIEQLSDADLPTYGDSDVTVDIDYSSLNYKDGMALTGKGRIIRSFPMVPGIDFSGTVSASDSDRFAVGDEVILTGWAVGERYWGGYSQRQRVKSDWLVKRPSGLSSEQAMGIGTAGLTAMLCVLGLEDGGVQSGDGPIVVTGAAGGVGSTAVAILAHLGYEVTAVTGRPEQQDYLRGLGASSFLTRAEMSEEPKPLESETWAGAVDTVGSTMLAKVLAQTKHSGVVTACGLAGGVDLPTTVMPFILRNVRLQGIDSVMAPIEARDAAWARLATDLPADQLAAMTEVVPMSEIIEQGPKIMAGQVRGRVVVDPNH</sequence>
<dbReference type="OrthoDB" id="9782155at2"/>
<dbReference type="NCBIfam" id="TIGR02823">
    <property type="entry name" value="oxido_YhdH"/>
    <property type="match status" value="1"/>
</dbReference>
<dbReference type="RefSeq" id="WP_015443088.1">
    <property type="nucleotide sequence ID" value="NC_020520.1"/>
</dbReference>
<protein>
    <submittedName>
        <fullName evidence="2">Putative oxidoreductase</fullName>
    </submittedName>
</protein>
<dbReference type="InterPro" id="IPR020843">
    <property type="entry name" value="ER"/>
</dbReference>
<keyword evidence="3" id="KW-1185">Reference proteome</keyword>
<dbReference type="Pfam" id="PF08240">
    <property type="entry name" value="ADH_N"/>
    <property type="match status" value="1"/>
</dbReference>
<dbReference type="SUPFAM" id="SSF50129">
    <property type="entry name" value="GroES-like"/>
    <property type="match status" value="1"/>
</dbReference>
<dbReference type="Proteomes" id="UP000011863">
    <property type="component" value="Chromosome"/>
</dbReference>
<dbReference type="AlphaFoldDB" id="A0A6C7EBJ0"/>
<name>A0A6C7EBJ0_ILUCY</name>
<reference evidence="2 3" key="1">
    <citation type="journal article" date="2013" name="Int. J. Syst. Evol. Microbiol.">
        <title>Ilumatobacter nonamiense sp. nov. and Ilumatobacter coccineum sp. nov., isolated from seashore sand.</title>
        <authorList>
            <person name="Matsumoto A."/>
            <person name="Kasai H."/>
            <person name="Matsuo Y."/>
            <person name="Shizuri Y."/>
            <person name="Ichikawa N."/>
            <person name="Fujita N."/>
            <person name="Omura S."/>
            <person name="Takahashi Y."/>
        </authorList>
    </citation>
    <scope>NUCLEOTIDE SEQUENCE [LARGE SCALE GENOMIC DNA]</scope>
    <source>
        <strain evidence="3">NBRC 103263 / KCTC 29153 / YM16-304</strain>
    </source>
</reference>
<dbReference type="PANTHER" id="PTHR43677:SF1">
    <property type="entry name" value="ACRYLYL-COA REDUCTASE ACUI-RELATED"/>
    <property type="match status" value="1"/>
</dbReference>
<accession>A0A6C7EBJ0</accession>
<dbReference type="GO" id="GO:0043957">
    <property type="term" value="F:acryloyl-CoA reductase (NADPH) activity"/>
    <property type="evidence" value="ECO:0007669"/>
    <property type="project" value="TreeGrafter"/>
</dbReference>
<dbReference type="InterPro" id="IPR011032">
    <property type="entry name" value="GroES-like_sf"/>
</dbReference>
<dbReference type="CDD" id="cd08288">
    <property type="entry name" value="MDR_yhdh"/>
    <property type="match status" value="1"/>
</dbReference>
<dbReference type="InterPro" id="IPR013154">
    <property type="entry name" value="ADH-like_N"/>
</dbReference>
<organism evidence="2 3">
    <name type="scientific">Ilumatobacter coccineus (strain NBRC 103263 / KCTC 29153 / YM16-304)</name>
    <dbReference type="NCBI Taxonomy" id="1313172"/>
    <lineage>
        <taxon>Bacteria</taxon>
        <taxon>Bacillati</taxon>
        <taxon>Actinomycetota</taxon>
        <taxon>Acidimicrobiia</taxon>
        <taxon>Acidimicrobiales</taxon>
        <taxon>Ilumatobacteraceae</taxon>
        <taxon>Ilumatobacter</taxon>
    </lineage>
</organism>